<organism evidence="1 2">
    <name type="scientific">Exocentrus adspersus</name>
    <dbReference type="NCBI Taxonomy" id="1586481"/>
    <lineage>
        <taxon>Eukaryota</taxon>
        <taxon>Metazoa</taxon>
        <taxon>Ecdysozoa</taxon>
        <taxon>Arthropoda</taxon>
        <taxon>Hexapoda</taxon>
        <taxon>Insecta</taxon>
        <taxon>Pterygota</taxon>
        <taxon>Neoptera</taxon>
        <taxon>Endopterygota</taxon>
        <taxon>Coleoptera</taxon>
        <taxon>Polyphaga</taxon>
        <taxon>Cucujiformia</taxon>
        <taxon>Chrysomeloidea</taxon>
        <taxon>Cerambycidae</taxon>
        <taxon>Lamiinae</taxon>
        <taxon>Acanthocinini</taxon>
        <taxon>Exocentrus</taxon>
    </lineage>
</organism>
<protein>
    <submittedName>
        <fullName evidence="1">Uncharacterized protein</fullName>
    </submittedName>
</protein>
<dbReference type="AlphaFoldDB" id="A0AAV8VAU8"/>
<name>A0AAV8VAU8_9CUCU</name>
<reference evidence="1 2" key="1">
    <citation type="journal article" date="2023" name="Insect Mol. Biol.">
        <title>Genome sequencing provides insights into the evolution of gene families encoding plant cell wall-degrading enzymes in longhorned beetles.</title>
        <authorList>
            <person name="Shin N.R."/>
            <person name="Okamura Y."/>
            <person name="Kirsch R."/>
            <person name="Pauchet Y."/>
        </authorList>
    </citation>
    <scope>NUCLEOTIDE SEQUENCE [LARGE SCALE GENOMIC DNA]</scope>
    <source>
        <strain evidence="1">EAD_L_NR</strain>
    </source>
</reference>
<keyword evidence="2" id="KW-1185">Reference proteome</keyword>
<sequence length="173" mass="19836">MNQMTVVLDIQLILTLVTHHISIFSDKKTLDEEEMLLANPANDDPVKIFSSSNTLYAVLRNKTSDVNFCVKKIQELQEIVSKSRDNFDDVWNRFQQLDIPVNKRVCSASRGEDEKTYFQRLAIGIVDNISKHMEIRFKHFQGLKFLELLNFSQSSSIPTGALESLKKGLSHTF</sequence>
<comment type="caution">
    <text evidence="1">The sequence shown here is derived from an EMBL/GenBank/DDBJ whole genome shotgun (WGS) entry which is preliminary data.</text>
</comment>
<accession>A0AAV8VAU8</accession>
<dbReference type="EMBL" id="JANEYG010000203">
    <property type="protein sequence ID" value="KAJ8911273.1"/>
    <property type="molecule type" value="Genomic_DNA"/>
</dbReference>
<gene>
    <name evidence="1" type="ORF">NQ315_015276</name>
</gene>
<evidence type="ECO:0000313" key="2">
    <source>
        <dbReference type="Proteomes" id="UP001159042"/>
    </source>
</evidence>
<evidence type="ECO:0000313" key="1">
    <source>
        <dbReference type="EMBL" id="KAJ8911273.1"/>
    </source>
</evidence>
<dbReference type="Proteomes" id="UP001159042">
    <property type="component" value="Unassembled WGS sequence"/>
</dbReference>
<proteinExistence type="predicted"/>